<evidence type="ECO:0000259" key="2">
    <source>
        <dbReference type="Pfam" id="PF00814"/>
    </source>
</evidence>
<dbReference type="NCBIfam" id="TIGR03725">
    <property type="entry name" value="T6A_YeaZ"/>
    <property type="match status" value="1"/>
</dbReference>
<dbReference type="Gene3D" id="3.30.420.40">
    <property type="match status" value="2"/>
</dbReference>
<evidence type="ECO:0000256" key="1">
    <source>
        <dbReference type="SAM" id="MobiDB-lite"/>
    </source>
</evidence>
<dbReference type="Proteomes" id="UP001305498">
    <property type="component" value="Chromosome"/>
</dbReference>
<accession>A0AA97FEV5</accession>
<dbReference type="Pfam" id="PF00814">
    <property type="entry name" value="TsaD"/>
    <property type="match status" value="1"/>
</dbReference>
<feature type="region of interest" description="Disordered" evidence="1">
    <location>
        <begin position="164"/>
        <end position="189"/>
    </location>
</feature>
<keyword evidence="3" id="KW-0012">Acyltransferase</keyword>
<dbReference type="GO" id="GO:0002949">
    <property type="term" value="P:tRNA threonylcarbamoyladenosine modification"/>
    <property type="evidence" value="ECO:0007669"/>
    <property type="project" value="InterPro"/>
</dbReference>
<dbReference type="InterPro" id="IPR043129">
    <property type="entry name" value="ATPase_NBD"/>
</dbReference>
<dbReference type="PANTHER" id="PTHR11735">
    <property type="entry name" value="TRNA N6-ADENOSINE THREONYLCARBAMOYLTRANSFERASE"/>
    <property type="match status" value="1"/>
</dbReference>
<dbReference type="PANTHER" id="PTHR11735:SF11">
    <property type="entry name" value="TRNA THREONYLCARBAMOYLADENOSINE BIOSYNTHESIS PROTEIN TSAB"/>
    <property type="match status" value="1"/>
</dbReference>
<dbReference type="KEGG" id="mbet:N8K70_12620"/>
<reference evidence="3 4" key="1">
    <citation type="submission" date="2023-02" db="EMBL/GenBank/DDBJ databases">
        <title>Microbacterium betulae sp. nov., isolated from birch wood.</title>
        <authorList>
            <person name="Pasciak M."/>
            <person name="Pawlik K.J."/>
            <person name="Martynowski D."/>
            <person name="Laczmanski L."/>
            <person name="Ciekot J."/>
            <person name="Szponar B."/>
            <person name="Wojcik-Fatla A."/>
            <person name="Mackiewicz B."/>
            <person name="Farian E."/>
            <person name="Cholewa G."/>
            <person name="Cholewa A."/>
            <person name="Dutkiewicz J."/>
        </authorList>
    </citation>
    <scope>NUCLEOTIDE SEQUENCE [LARGE SCALE GENOMIC DNA]</scope>
    <source>
        <strain evidence="3 4">AB</strain>
    </source>
</reference>
<dbReference type="RefSeq" id="WP_317138696.1">
    <property type="nucleotide sequence ID" value="NZ_CP118157.1"/>
</dbReference>
<dbReference type="InterPro" id="IPR022496">
    <property type="entry name" value="T6A_TsaB"/>
</dbReference>
<gene>
    <name evidence="3" type="primary">tsaB</name>
    <name evidence="3" type="ORF">N8K70_12620</name>
</gene>
<proteinExistence type="predicted"/>
<dbReference type="AlphaFoldDB" id="A0AA97FEV5"/>
<sequence length="242" mass="24525">MILAVDTSIGSAVAVVAADGVVLAEAESGNALGHAEVIGTLLESALSDAGVGPDAITHVAAGMGPGPFTGLRIGIAAARAFALGRGVPVVPVVSHDAVAMELLGVLPEGGFAVTTDARRRENAVSVYGAPDGRGLPHRVAGPELRPRDADLASDPLLAVVRRARGTDATSEAPRTAEEMRTGESSLPRASGGVFEATRVPVGLLGRIAAIRVRHGIAPDVDAPLYLRSPDVKAPAPRKRVGS</sequence>
<dbReference type="SUPFAM" id="SSF53067">
    <property type="entry name" value="Actin-like ATPase domain"/>
    <property type="match status" value="1"/>
</dbReference>
<feature type="domain" description="Gcp-like" evidence="2">
    <location>
        <begin position="33"/>
        <end position="121"/>
    </location>
</feature>
<keyword evidence="4" id="KW-1185">Reference proteome</keyword>
<dbReference type="EC" id="2.3.1.234" evidence="3"/>
<organism evidence="3 4">
    <name type="scientific">Microbacterium betulae</name>
    <dbReference type="NCBI Taxonomy" id="2981139"/>
    <lineage>
        <taxon>Bacteria</taxon>
        <taxon>Bacillati</taxon>
        <taxon>Actinomycetota</taxon>
        <taxon>Actinomycetes</taxon>
        <taxon>Micrococcales</taxon>
        <taxon>Microbacteriaceae</taxon>
        <taxon>Microbacterium</taxon>
    </lineage>
</organism>
<dbReference type="InterPro" id="IPR000905">
    <property type="entry name" value="Gcp-like_dom"/>
</dbReference>
<evidence type="ECO:0000313" key="4">
    <source>
        <dbReference type="Proteomes" id="UP001305498"/>
    </source>
</evidence>
<evidence type="ECO:0000313" key="3">
    <source>
        <dbReference type="EMBL" id="WOF22221.1"/>
    </source>
</evidence>
<dbReference type="EMBL" id="CP118157">
    <property type="protein sequence ID" value="WOF22221.1"/>
    <property type="molecule type" value="Genomic_DNA"/>
</dbReference>
<protein>
    <submittedName>
        <fullName evidence="3">tRNA (Adenosine(37)-N6)-threonylcarbamoyltransferase complex dimerization subunit type 1 TsaB</fullName>
        <ecNumber evidence="3">2.3.1.234</ecNumber>
    </submittedName>
</protein>
<name>A0AA97FEV5_9MICO</name>
<dbReference type="GO" id="GO:0061711">
    <property type="term" value="F:tRNA N(6)-L-threonylcarbamoyladenine synthase activity"/>
    <property type="evidence" value="ECO:0007669"/>
    <property type="project" value="UniProtKB-EC"/>
</dbReference>
<keyword evidence="3" id="KW-0808">Transferase</keyword>
<dbReference type="GO" id="GO:0005829">
    <property type="term" value="C:cytosol"/>
    <property type="evidence" value="ECO:0007669"/>
    <property type="project" value="TreeGrafter"/>
</dbReference>